<keyword evidence="2" id="KW-0863">Zinc-finger</keyword>
<dbReference type="InterPro" id="IPR002893">
    <property type="entry name" value="Znf_MYND"/>
</dbReference>
<feature type="domain" description="MYND-type" evidence="4">
    <location>
        <begin position="8"/>
        <end position="55"/>
    </location>
</feature>
<dbReference type="STRING" id="1810919.A0A3D8S415"/>
<accession>A0A3D8S415</accession>
<evidence type="ECO:0000256" key="2">
    <source>
        <dbReference type="ARBA" id="ARBA00022771"/>
    </source>
</evidence>
<evidence type="ECO:0000256" key="3">
    <source>
        <dbReference type="ARBA" id="ARBA00022833"/>
    </source>
</evidence>
<dbReference type="Pfam" id="PF01753">
    <property type="entry name" value="zf-MYND"/>
    <property type="match status" value="1"/>
</dbReference>
<dbReference type="SUPFAM" id="SSF144232">
    <property type="entry name" value="HIT/MYND zinc finger-like"/>
    <property type="match status" value="1"/>
</dbReference>
<dbReference type="OrthoDB" id="4482874at2759"/>
<evidence type="ECO:0000313" key="6">
    <source>
        <dbReference type="Proteomes" id="UP000256690"/>
    </source>
</evidence>
<dbReference type="GO" id="GO:0008270">
    <property type="term" value="F:zinc ion binding"/>
    <property type="evidence" value="ECO:0007669"/>
    <property type="project" value="UniProtKB-KW"/>
</dbReference>
<dbReference type="Proteomes" id="UP000256690">
    <property type="component" value="Unassembled WGS sequence"/>
</dbReference>
<gene>
    <name evidence="5" type="ORF">DSM5745_04599</name>
</gene>
<sequence length="446" mass="50843">MASLTSSCANCAMPATLQCTGCKDTPEYKHGDASPVFYCSKACQTDHRPRHLAHCKTMATRKKLVRIAAVCKAAVLGYRELEYDVELSAIELLNNRFLLAGSTESSTKDFSTAHHILTSYSSLLDAPESRPNCEMARLKWSFSEWKHLFAKHLASQPADAEQKREYDQKFLDQIPDQAKIPIIAASSCSLADLNNIFSLKEIPDPNPFFRLRENEWMSLPTEFEERLRADLDMMGRDPRNETECRLTITALLLECLRSERQLISRDTIRDTITNLPEFTLETHLTLNVIHKGVLKQMSGDMDYSVWHEQDDYGTHLTILEAKDLGGVSSGISQCLAYMCMIHQIRKQAGRVNCVVYGCVTDGRDFTFLKINNNTEWTQWRPTAFWNQTTKHQIYTMLRLIIRNAITSSPRSSVVPITRPLNPEQPLTFTPGHYHMRIGSEEDEQLE</sequence>
<keyword evidence="6" id="KW-1185">Reference proteome</keyword>
<proteinExistence type="predicted"/>
<evidence type="ECO:0000259" key="4">
    <source>
        <dbReference type="Pfam" id="PF01753"/>
    </source>
</evidence>
<dbReference type="AlphaFoldDB" id="A0A3D8S415"/>
<keyword evidence="3" id="KW-0862">Zinc</keyword>
<dbReference type="RefSeq" id="XP_026604095.1">
    <property type="nucleotide sequence ID" value="XM_026746615.1"/>
</dbReference>
<dbReference type="GeneID" id="38114969"/>
<comment type="caution">
    <text evidence="5">The sequence shown here is derived from an EMBL/GenBank/DDBJ whole genome shotgun (WGS) entry which is preliminary data.</text>
</comment>
<name>A0A3D8S415_9EURO</name>
<protein>
    <recommendedName>
        <fullName evidence="4">MYND-type domain-containing protein</fullName>
    </recommendedName>
</protein>
<keyword evidence="1" id="KW-0479">Metal-binding</keyword>
<evidence type="ECO:0000256" key="1">
    <source>
        <dbReference type="ARBA" id="ARBA00022723"/>
    </source>
</evidence>
<dbReference type="EMBL" id="PVWQ01000005">
    <property type="protein sequence ID" value="RDW81042.1"/>
    <property type="molecule type" value="Genomic_DNA"/>
</dbReference>
<reference evidence="5 6" key="1">
    <citation type="journal article" date="2018" name="IMA Fungus">
        <title>IMA Genome-F 9: Draft genome sequence of Annulohypoxylon stygium, Aspergillus mulundensis, Berkeleyomyces basicola (syn. Thielaviopsis basicola), Ceratocystis smalleyi, two Cercospora beticola strains, Coleophoma cylindrospora, Fusarium fracticaudum, Phialophora cf. hyalina, and Morchella septimelata.</title>
        <authorList>
            <person name="Wingfield B.D."/>
            <person name="Bills G.F."/>
            <person name="Dong Y."/>
            <person name="Huang W."/>
            <person name="Nel W.J."/>
            <person name="Swalarsk-Parry B.S."/>
            <person name="Vaghefi N."/>
            <person name="Wilken P.M."/>
            <person name="An Z."/>
            <person name="de Beer Z.W."/>
            <person name="De Vos L."/>
            <person name="Chen L."/>
            <person name="Duong T.A."/>
            <person name="Gao Y."/>
            <person name="Hammerbacher A."/>
            <person name="Kikkert J.R."/>
            <person name="Li Y."/>
            <person name="Li H."/>
            <person name="Li K."/>
            <person name="Li Q."/>
            <person name="Liu X."/>
            <person name="Ma X."/>
            <person name="Naidoo K."/>
            <person name="Pethybridge S.J."/>
            <person name="Sun J."/>
            <person name="Steenkamp E.T."/>
            <person name="van der Nest M.A."/>
            <person name="van Wyk S."/>
            <person name="Wingfield M.J."/>
            <person name="Xiong C."/>
            <person name="Yue Q."/>
            <person name="Zhang X."/>
        </authorList>
    </citation>
    <scope>NUCLEOTIDE SEQUENCE [LARGE SCALE GENOMIC DNA]</scope>
    <source>
        <strain evidence="5 6">DSM 5745</strain>
    </source>
</reference>
<organism evidence="5 6">
    <name type="scientific">Aspergillus mulundensis</name>
    <dbReference type="NCBI Taxonomy" id="1810919"/>
    <lineage>
        <taxon>Eukaryota</taxon>
        <taxon>Fungi</taxon>
        <taxon>Dikarya</taxon>
        <taxon>Ascomycota</taxon>
        <taxon>Pezizomycotina</taxon>
        <taxon>Eurotiomycetes</taxon>
        <taxon>Eurotiomycetidae</taxon>
        <taxon>Eurotiales</taxon>
        <taxon>Aspergillaceae</taxon>
        <taxon>Aspergillus</taxon>
        <taxon>Aspergillus subgen. Nidulantes</taxon>
    </lineage>
</organism>
<dbReference type="Gene3D" id="6.10.140.2220">
    <property type="match status" value="1"/>
</dbReference>
<evidence type="ECO:0000313" key="5">
    <source>
        <dbReference type="EMBL" id="RDW81042.1"/>
    </source>
</evidence>